<accession>A0A401NQV6</accession>
<dbReference type="InterPro" id="IPR002857">
    <property type="entry name" value="Znf_CXXC"/>
</dbReference>
<dbReference type="PANTHER" id="PTHR13419:SF0">
    <property type="entry name" value="CXXC-TYPE DOMAIN-CONTAINING PROTEIN"/>
    <property type="match status" value="1"/>
</dbReference>
<dbReference type="GO" id="GO:0005634">
    <property type="term" value="C:nucleus"/>
    <property type="evidence" value="ECO:0007669"/>
    <property type="project" value="TreeGrafter"/>
</dbReference>
<keyword evidence="2" id="KW-0963">Cytoplasm</keyword>
<evidence type="ECO:0000313" key="10">
    <source>
        <dbReference type="Proteomes" id="UP000288216"/>
    </source>
</evidence>
<comment type="caution">
    <text evidence="9">The sequence shown here is derived from an EMBL/GenBank/DDBJ whole genome shotgun (WGS) entry which is preliminary data.</text>
</comment>
<dbReference type="Proteomes" id="UP000288216">
    <property type="component" value="Unassembled WGS sequence"/>
</dbReference>
<evidence type="ECO:0000313" key="9">
    <source>
        <dbReference type="EMBL" id="GCB63229.1"/>
    </source>
</evidence>
<dbReference type="AlphaFoldDB" id="A0A401NQV6"/>
<feature type="domain" description="CXXC-type" evidence="8">
    <location>
        <begin position="101"/>
        <end position="142"/>
    </location>
</feature>
<sequence>MMIMGSDVLFARSFYLTRMRLLVKAKKAVMKKLKHPDNAENCSAFIKATSEDFFEGGAAIEDQLTDEYSKSSYEDCDVETIMMPSKLSNPNLSSVEPSANQKKKRKRCGVCHPCMKKDNCGECSNCKNRKTGHQICKQRKCEELKKKPGEFTESCILAQDNMLAVH</sequence>
<dbReference type="PANTHER" id="PTHR13419">
    <property type="entry name" value="ZINC FINGER-CONTAINING"/>
    <property type="match status" value="1"/>
</dbReference>
<evidence type="ECO:0000256" key="3">
    <source>
        <dbReference type="ARBA" id="ARBA00022723"/>
    </source>
</evidence>
<comment type="subcellular location">
    <subcellularLocation>
        <location evidence="1">Cytoplasm</location>
    </subcellularLocation>
</comment>
<organism evidence="9 10">
    <name type="scientific">Scyliorhinus torazame</name>
    <name type="common">Cloudy catshark</name>
    <name type="synonym">Catulus torazame</name>
    <dbReference type="NCBI Taxonomy" id="75743"/>
    <lineage>
        <taxon>Eukaryota</taxon>
        <taxon>Metazoa</taxon>
        <taxon>Chordata</taxon>
        <taxon>Craniata</taxon>
        <taxon>Vertebrata</taxon>
        <taxon>Chondrichthyes</taxon>
        <taxon>Elasmobranchii</taxon>
        <taxon>Galeomorphii</taxon>
        <taxon>Galeoidea</taxon>
        <taxon>Carcharhiniformes</taxon>
        <taxon>Scyliorhinidae</taxon>
        <taxon>Scyliorhinus</taxon>
    </lineage>
</organism>
<keyword evidence="3" id="KW-0479">Metal-binding</keyword>
<keyword evidence="10" id="KW-1185">Reference proteome</keyword>
<dbReference type="GO" id="GO:0008327">
    <property type="term" value="F:methyl-CpG binding"/>
    <property type="evidence" value="ECO:0007669"/>
    <property type="project" value="TreeGrafter"/>
</dbReference>
<gene>
    <name evidence="9" type="ORF">scyTo_0004377</name>
</gene>
<reference evidence="9 10" key="1">
    <citation type="journal article" date="2018" name="Nat. Ecol. Evol.">
        <title>Shark genomes provide insights into elasmobranch evolution and the origin of vertebrates.</title>
        <authorList>
            <person name="Hara Y"/>
            <person name="Yamaguchi K"/>
            <person name="Onimaru K"/>
            <person name="Kadota M"/>
            <person name="Koyanagi M"/>
            <person name="Keeley SD"/>
            <person name="Tatsumi K"/>
            <person name="Tanaka K"/>
            <person name="Motone F"/>
            <person name="Kageyama Y"/>
            <person name="Nozu R"/>
            <person name="Adachi N"/>
            <person name="Nishimura O"/>
            <person name="Nakagawa R"/>
            <person name="Tanegashima C"/>
            <person name="Kiyatake I"/>
            <person name="Matsumoto R"/>
            <person name="Murakumo K"/>
            <person name="Nishida K"/>
            <person name="Terakita A"/>
            <person name="Kuratani S"/>
            <person name="Sato K"/>
            <person name="Hyodo S Kuraku.S."/>
        </authorList>
    </citation>
    <scope>NUCLEOTIDE SEQUENCE [LARGE SCALE GENOMIC DNA]</scope>
</reference>
<evidence type="ECO:0000256" key="7">
    <source>
        <dbReference type="PROSITE-ProRule" id="PRU00509"/>
    </source>
</evidence>
<evidence type="ECO:0000256" key="6">
    <source>
        <dbReference type="ARBA" id="ARBA00023125"/>
    </source>
</evidence>
<dbReference type="STRING" id="75743.A0A401NQV6"/>
<name>A0A401NQV6_SCYTO</name>
<keyword evidence="4 7" id="KW-0863">Zinc-finger</keyword>
<dbReference type="InterPro" id="IPR040388">
    <property type="entry name" value="CXXC4/CXXC5"/>
</dbReference>
<proteinExistence type="predicted"/>
<keyword evidence="5" id="KW-0862">Zinc</keyword>
<evidence type="ECO:0000256" key="1">
    <source>
        <dbReference type="ARBA" id="ARBA00004496"/>
    </source>
</evidence>
<evidence type="ECO:0000256" key="5">
    <source>
        <dbReference type="ARBA" id="ARBA00022833"/>
    </source>
</evidence>
<dbReference type="GO" id="GO:0005737">
    <property type="term" value="C:cytoplasm"/>
    <property type="evidence" value="ECO:0007669"/>
    <property type="project" value="UniProtKB-SubCell"/>
</dbReference>
<dbReference type="OrthoDB" id="8777148at2759"/>
<dbReference type="Pfam" id="PF02008">
    <property type="entry name" value="zf-CXXC"/>
    <property type="match status" value="1"/>
</dbReference>
<evidence type="ECO:0000259" key="8">
    <source>
        <dbReference type="PROSITE" id="PS51058"/>
    </source>
</evidence>
<keyword evidence="6" id="KW-0238">DNA-binding</keyword>
<evidence type="ECO:0000256" key="2">
    <source>
        <dbReference type="ARBA" id="ARBA00022490"/>
    </source>
</evidence>
<protein>
    <recommendedName>
        <fullName evidence="8">CXXC-type domain-containing protein</fullName>
    </recommendedName>
</protein>
<dbReference type="PROSITE" id="PS51058">
    <property type="entry name" value="ZF_CXXC"/>
    <property type="match status" value="1"/>
</dbReference>
<evidence type="ECO:0000256" key="4">
    <source>
        <dbReference type="ARBA" id="ARBA00022771"/>
    </source>
</evidence>
<dbReference type="EMBL" id="BFAA01001298">
    <property type="protein sequence ID" value="GCB63229.1"/>
    <property type="molecule type" value="Genomic_DNA"/>
</dbReference>
<dbReference type="GO" id="GO:0008270">
    <property type="term" value="F:zinc ion binding"/>
    <property type="evidence" value="ECO:0007669"/>
    <property type="project" value="UniProtKB-KW"/>
</dbReference>